<proteinExistence type="predicted"/>
<accession>A0A1C6SAR5</accession>
<dbReference type="RefSeq" id="WP_139128926.1">
    <property type="nucleotide sequence ID" value="NZ_FMHT01000003.1"/>
</dbReference>
<dbReference type="Proteomes" id="UP000199699">
    <property type="component" value="Unassembled WGS sequence"/>
</dbReference>
<dbReference type="AlphaFoldDB" id="A0A1C6SAR5"/>
<organism evidence="1 2">
    <name type="scientific">Micromonospora nigra</name>
    <dbReference type="NCBI Taxonomy" id="145857"/>
    <lineage>
        <taxon>Bacteria</taxon>
        <taxon>Bacillati</taxon>
        <taxon>Actinomycetota</taxon>
        <taxon>Actinomycetes</taxon>
        <taxon>Micromonosporales</taxon>
        <taxon>Micromonosporaceae</taxon>
        <taxon>Micromonospora</taxon>
    </lineage>
</organism>
<dbReference type="EMBL" id="FMHT01000003">
    <property type="protein sequence ID" value="SCL26563.1"/>
    <property type="molecule type" value="Genomic_DNA"/>
</dbReference>
<evidence type="ECO:0008006" key="3">
    <source>
        <dbReference type="Google" id="ProtNLM"/>
    </source>
</evidence>
<gene>
    <name evidence="1" type="ORF">GA0070616_3333</name>
</gene>
<dbReference type="OrthoDB" id="3348400at2"/>
<dbReference type="STRING" id="145857.GA0070616_3333"/>
<sequence length="353" mass="38054">MSDHLLARARTVSGAVQVTAPADDLTDLAALFGPFVDLVPDQDPSPHLPSVHVTREAPTGPGWRRIVTTSAYEPDRVLWVHDERQAVTVVGQAGDWRTQHLLRSVRHLLRWQAYAAGDLLLHGGLVIAGGRGVGFVGGKRSGKTSSILSALVHGGAAFVSNDDLAVVEGPESGLLGYGSPRTVNVRTDSLLALARTYPALAGLLADARHPTNAFEGRHRTVESINTETGTRLPGSIWVRATELAATVGAELRATAAVDALVFPTFADNGEPELTRLSRPAAADALAEHVEREGTKYDPFLADWFPRTDTVRRRRLIDQILTSVPCYRLTQDMRRLPEATAMLLREIGAVGVPE</sequence>
<evidence type="ECO:0000313" key="2">
    <source>
        <dbReference type="Proteomes" id="UP000199699"/>
    </source>
</evidence>
<name>A0A1C6SAR5_9ACTN</name>
<evidence type="ECO:0000313" key="1">
    <source>
        <dbReference type="EMBL" id="SCL26563.1"/>
    </source>
</evidence>
<protein>
    <recommendedName>
        <fullName evidence="3">HprK-related kinase B</fullName>
    </recommendedName>
</protein>
<keyword evidence="2" id="KW-1185">Reference proteome</keyword>
<reference evidence="1 2" key="1">
    <citation type="submission" date="2016-06" db="EMBL/GenBank/DDBJ databases">
        <authorList>
            <person name="Kjaerup R.B."/>
            <person name="Dalgaard T.S."/>
            <person name="Juul-Madsen H.R."/>
        </authorList>
    </citation>
    <scope>NUCLEOTIDE SEQUENCE [LARGE SCALE GENOMIC DNA]</scope>
    <source>
        <strain evidence="1 2">DSM 43818</strain>
    </source>
</reference>